<evidence type="ECO:0000259" key="3">
    <source>
        <dbReference type="Pfam" id="PF13203"/>
    </source>
</evidence>
<dbReference type="Proteomes" id="UP000569951">
    <property type="component" value="Unassembled WGS sequence"/>
</dbReference>
<evidence type="ECO:0000313" key="4">
    <source>
        <dbReference type="EMBL" id="MBB6098832.1"/>
    </source>
</evidence>
<dbReference type="InterPro" id="IPR018698">
    <property type="entry name" value="VWA-like_dom"/>
</dbReference>
<proteinExistence type="predicted"/>
<reference evidence="4 5" key="1">
    <citation type="submission" date="2020-08" db="EMBL/GenBank/DDBJ databases">
        <title>Genomic Encyclopedia of Type Strains, Phase IV (KMG-IV): sequencing the most valuable type-strain genomes for metagenomic binning, comparative biology and taxonomic classification.</title>
        <authorList>
            <person name="Goeker M."/>
        </authorList>
    </citation>
    <scope>NUCLEOTIDE SEQUENCE [LARGE SCALE GENOMIC DNA]</scope>
    <source>
        <strain evidence="4 5">DSM 21458</strain>
    </source>
</reference>
<sequence>MPAKRRTQANPADEAFHAALEAIEAHPLLSALAYRVRTDRSEDNRCPDHALVIIHSDGHLLAHPRRRAAPAEWIWALTHALLHLGLGHLEELPRRRAREWQAACDVYVTRFLHDLGLGLPPPGVDPARLPALSEERLYQQFVNGGIPAHLEELGTAGSSPDMRVVELPPKAQPTDWAALLARGIASAVAGAVDQASGLQRRSTAATRARDWFVSSYPLLGALAAGFEIIEDPLVCQRLDVSVAAVSDAAREIYLNPAAGLSDLELRFVMAHELLHVGLRHGPRAQGRDPYLWNVACDYIINAWLIEMQVGEPPAIGLLHDPELAGMSAEEIYDRICRDLRRYRKLATLRGAGLGDLLAPSSERWWERGAGCDLDAFYRRALASGLEFHQDQGRGLLPAGLVEEIRALSQPPVPWDVQLARWFDARFPPVVQRRSYARPSRRQSATPDLPRPRLAPDPHELEARTFAVLIDTSGSMDRLLLAKALGAAASYALSRDVPLVRVVFCDAAAHDAGYLAPEEIAGRVRVRGRGGTVLQPGVDLLEQARDFPERGPILVITDGECEPELRVRRDHAFLVPRGARLTFRARGPVFYFE</sequence>
<dbReference type="Pfam" id="PF13203">
    <property type="entry name" value="DUF2201_N"/>
    <property type="match status" value="2"/>
</dbReference>
<feature type="domain" description="Putative metallopeptidase" evidence="3">
    <location>
        <begin position="14"/>
        <end position="141"/>
    </location>
</feature>
<dbReference type="PANTHER" id="PTHR38730:SF1">
    <property type="entry name" value="SLL7028 PROTEIN"/>
    <property type="match status" value="1"/>
</dbReference>
<evidence type="ECO:0000313" key="5">
    <source>
        <dbReference type="Proteomes" id="UP000569951"/>
    </source>
</evidence>
<feature type="domain" description="VWA-like" evidence="2">
    <location>
        <begin position="466"/>
        <end position="559"/>
    </location>
</feature>
<protein>
    <submittedName>
        <fullName evidence="4">Putative metal-dependent peptidase</fullName>
    </submittedName>
</protein>
<name>A0A841I4B4_9DEIO</name>
<gene>
    <name evidence="4" type="ORF">HNR42_002267</name>
</gene>
<dbReference type="InterPro" id="IPR025154">
    <property type="entry name" value="Put_metallopeptidase_dom"/>
</dbReference>
<evidence type="ECO:0000256" key="1">
    <source>
        <dbReference type="SAM" id="MobiDB-lite"/>
    </source>
</evidence>
<dbReference type="Pfam" id="PF09967">
    <property type="entry name" value="DUF2201"/>
    <property type="match status" value="1"/>
</dbReference>
<dbReference type="AlphaFoldDB" id="A0A841I4B4"/>
<feature type="domain" description="Putative metallopeptidase" evidence="3">
    <location>
        <begin position="201"/>
        <end position="444"/>
    </location>
</feature>
<comment type="caution">
    <text evidence="4">The sequence shown here is derived from an EMBL/GenBank/DDBJ whole genome shotgun (WGS) entry which is preliminary data.</text>
</comment>
<feature type="region of interest" description="Disordered" evidence="1">
    <location>
        <begin position="433"/>
        <end position="456"/>
    </location>
</feature>
<dbReference type="PANTHER" id="PTHR38730">
    <property type="entry name" value="SLL7028 PROTEIN"/>
    <property type="match status" value="1"/>
</dbReference>
<accession>A0A841I4B4</accession>
<keyword evidence="5" id="KW-1185">Reference proteome</keyword>
<evidence type="ECO:0000259" key="2">
    <source>
        <dbReference type="Pfam" id="PF09967"/>
    </source>
</evidence>
<dbReference type="RefSeq" id="WP_183987591.1">
    <property type="nucleotide sequence ID" value="NZ_JACHHG010000008.1"/>
</dbReference>
<dbReference type="EMBL" id="JACHHG010000008">
    <property type="protein sequence ID" value="MBB6098832.1"/>
    <property type="molecule type" value="Genomic_DNA"/>
</dbReference>
<organism evidence="4 5">
    <name type="scientific">Deinobacterium chartae</name>
    <dbReference type="NCBI Taxonomy" id="521158"/>
    <lineage>
        <taxon>Bacteria</taxon>
        <taxon>Thermotogati</taxon>
        <taxon>Deinococcota</taxon>
        <taxon>Deinococci</taxon>
        <taxon>Deinococcales</taxon>
        <taxon>Deinococcaceae</taxon>
        <taxon>Deinobacterium</taxon>
    </lineage>
</organism>